<evidence type="ECO:0000256" key="1">
    <source>
        <dbReference type="ARBA" id="ARBA00004146"/>
    </source>
</evidence>
<name>A0AAV9S3Z8_9TELE</name>
<feature type="binding site" evidence="16">
    <location>
        <position position="344"/>
    </location>
    <ligand>
        <name>Mg(2+)</name>
        <dbReference type="ChEBI" id="CHEBI:18420"/>
    </ligand>
</feature>
<keyword evidence="13" id="KW-0458">Lysosome</keyword>
<keyword evidence="6" id="KW-0963">Cytoplasm</keyword>
<keyword evidence="16" id="KW-0460">Magnesium</keyword>
<feature type="repeat" description="TNFR-Cys" evidence="17">
    <location>
        <begin position="62"/>
        <end position="102"/>
    </location>
</feature>
<gene>
    <name evidence="21" type="ORF">CRENBAI_018475</name>
</gene>
<keyword evidence="7" id="KW-0132">Cell division</keyword>
<keyword evidence="16" id="KW-0479">Metal-binding</keyword>
<evidence type="ECO:0000256" key="11">
    <source>
        <dbReference type="ARBA" id="ARBA00023136"/>
    </source>
</evidence>
<feature type="signal peptide" evidence="19">
    <location>
        <begin position="1"/>
        <end position="24"/>
    </location>
</feature>
<feature type="binding site" evidence="15">
    <location>
        <position position="366"/>
    </location>
    <ligand>
        <name>GTP</name>
        <dbReference type="ChEBI" id="CHEBI:37565"/>
    </ligand>
</feature>
<evidence type="ECO:0000256" key="3">
    <source>
        <dbReference type="ARBA" id="ARBA00004414"/>
    </source>
</evidence>
<comment type="subcellular location">
    <subcellularLocation>
        <location evidence="2">Cytoplasm</location>
        <location evidence="2">Cytoskeleton</location>
        <location evidence="2">Spindle</location>
    </subcellularLocation>
    <subcellularLocation>
        <location evidence="1">Early endosome membrane</location>
    </subcellularLocation>
    <subcellularLocation>
        <location evidence="3">Late endosome membrane</location>
    </subcellularLocation>
    <subcellularLocation>
        <location evidence="4">Lysosome membrane</location>
    </subcellularLocation>
</comment>
<dbReference type="GO" id="GO:0005819">
    <property type="term" value="C:spindle"/>
    <property type="evidence" value="ECO:0007669"/>
    <property type="project" value="UniProtKB-SubCell"/>
</dbReference>
<evidence type="ECO:0000256" key="10">
    <source>
        <dbReference type="ARBA" id="ARBA00023134"/>
    </source>
</evidence>
<evidence type="ECO:0000256" key="6">
    <source>
        <dbReference type="ARBA" id="ARBA00022490"/>
    </source>
</evidence>
<dbReference type="InterPro" id="IPR005225">
    <property type="entry name" value="Small_GTP-bd"/>
</dbReference>
<dbReference type="GO" id="GO:0051301">
    <property type="term" value="P:cell division"/>
    <property type="evidence" value="ECO:0007669"/>
    <property type="project" value="UniProtKB-KW"/>
</dbReference>
<dbReference type="GO" id="GO:0015031">
    <property type="term" value="P:protein transport"/>
    <property type="evidence" value="ECO:0007669"/>
    <property type="project" value="InterPro"/>
</dbReference>
<evidence type="ECO:0000256" key="17">
    <source>
        <dbReference type="PROSITE-ProRule" id="PRU00206"/>
    </source>
</evidence>
<dbReference type="InterPro" id="IPR044154">
    <property type="entry name" value="Arl8a/8b"/>
</dbReference>
<keyword evidence="9" id="KW-0967">Endosome</keyword>
<protein>
    <recommendedName>
        <fullName evidence="20">TNFR-Cys domain-containing protein</fullName>
    </recommendedName>
</protein>
<dbReference type="GO" id="GO:1904115">
    <property type="term" value="C:axon cytoplasm"/>
    <property type="evidence" value="ECO:0007669"/>
    <property type="project" value="GOC"/>
</dbReference>
<dbReference type="EMBL" id="JAHHUM010000910">
    <property type="protein sequence ID" value="KAK5616020.1"/>
    <property type="molecule type" value="Genomic_DNA"/>
</dbReference>
<dbReference type="SMART" id="SM00208">
    <property type="entry name" value="TNFR"/>
    <property type="match status" value="3"/>
</dbReference>
<dbReference type="CDD" id="cd00185">
    <property type="entry name" value="TNFRSF"/>
    <property type="match status" value="1"/>
</dbReference>
<dbReference type="SMART" id="SM00175">
    <property type="entry name" value="RAB"/>
    <property type="match status" value="1"/>
</dbReference>
<keyword evidence="18" id="KW-0812">Transmembrane</keyword>
<proteinExistence type="inferred from homology"/>
<evidence type="ECO:0000313" key="22">
    <source>
        <dbReference type="Proteomes" id="UP001311232"/>
    </source>
</evidence>
<keyword evidence="14" id="KW-0131">Cell cycle</keyword>
<dbReference type="SMART" id="SM00178">
    <property type="entry name" value="SAR"/>
    <property type="match status" value="1"/>
</dbReference>
<dbReference type="InterPro" id="IPR027417">
    <property type="entry name" value="P-loop_NTPase"/>
</dbReference>
<dbReference type="GO" id="GO:0008089">
    <property type="term" value="P:anterograde axonal transport"/>
    <property type="evidence" value="ECO:0007669"/>
    <property type="project" value="TreeGrafter"/>
</dbReference>
<feature type="transmembrane region" description="Helical" evidence="18">
    <location>
        <begin position="196"/>
        <end position="218"/>
    </location>
</feature>
<feature type="binding site" evidence="15">
    <location>
        <begin position="319"/>
        <end position="326"/>
    </location>
    <ligand>
        <name>GTP</name>
        <dbReference type="ChEBI" id="CHEBI:37565"/>
    </ligand>
</feature>
<evidence type="ECO:0000256" key="9">
    <source>
        <dbReference type="ARBA" id="ARBA00022753"/>
    </source>
</evidence>
<sequence>MIHLSLSRALLVVFSLSTWTIGQTKECGNLQYEHEGRCCDKCAPGTYLMEFCSETHETTCSPCQEGSYADKHNTFDHCELCPSCFQALAQKCTKTTRGNCSCQSGFLCSDSACSQCEKNKCSAGEEPRKIDSESMKFSYQCKPKCPGNHYFDAKDNTCKSWTQCSVKGLAERIPGNKTHDSVCAKPEKEKDDSLQWILSFGFVLLSLTLFVFVFYTCLKKLKRNQRNHAAGKVSVQAVASKTRDFHLSKEESGFQFIIQDKFKDCCSVSQLHLEKGGRERKPPQGSVIGDNKMLALINRLLDWFRSLFWKEEMELTLVGLQYSGKTTFVNVIASGHFSEDMIPTVGFNMRKVTKGNVTIKIWDIGGQPRFRSMWERYCRGVNAIVYMVDAADREKVEASRNELHNLLDKPQLQGIPVLVLGNKRDLPDALDEKQLIEKMNLAAIQDREICCYSISCKEKDNIDITLQWLIQHSKSRRS</sequence>
<evidence type="ECO:0000256" key="8">
    <source>
        <dbReference type="ARBA" id="ARBA00022741"/>
    </source>
</evidence>
<dbReference type="GO" id="GO:0005525">
    <property type="term" value="F:GTP binding"/>
    <property type="evidence" value="ECO:0007669"/>
    <property type="project" value="UniProtKB-KW"/>
</dbReference>
<dbReference type="FunFam" id="3.40.50.300:FF:000247">
    <property type="entry name" value="ADP-ribosylation factor-like GTPase 8A"/>
    <property type="match status" value="1"/>
</dbReference>
<dbReference type="GO" id="GO:0031901">
    <property type="term" value="C:early endosome membrane"/>
    <property type="evidence" value="ECO:0007669"/>
    <property type="project" value="UniProtKB-SubCell"/>
</dbReference>
<feature type="domain" description="TNFR-Cys" evidence="20">
    <location>
        <begin position="62"/>
        <end position="102"/>
    </location>
</feature>
<dbReference type="InterPro" id="IPR001368">
    <property type="entry name" value="TNFR/NGFR_Cys_rich_reg"/>
</dbReference>
<dbReference type="PROSITE" id="PS50050">
    <property type="entry name" value="TNFR_NGFR_2"/>
    <property type="match status" value="1"/>
</dbReference>
<dbReference type="SUPFAM" id="SSF57586">
    <property type="entry name" value="TNF receptor-like"/>
    <property type="match status" value="1"/>
</dbReference>
<evidence type="ECO:0000256" key="15">
    <source>
        <dbReference type="PIRSR" id="PIRSR606689-1"/>
    </source>
</evidence>
<keyword evidence="12" id="KW-0206">Cytoskeleton</keyword>
<comment type="caution">
    <text evidence="21">The sequence shown here is derived from an EMBL/GenBank/DDBJ whole genome shotgun (WGS) entry which is preliminary data.</text>
</comment>
<dbReference type="GO" id="GO:0003924">
    <property type="term" value="F:GTPase activity"/>
    <property type="evidence" value="ECO:0007669"/>
    <property type="project" value="InterPro"/>
</dbReference>
<keyword evidence="8 15" id="KW-0547">Nucleotide-binding</keyword>
<reference evidence="21 22" key="1">
    <citation type="submission" date="2021-06" db="EMBL/GenBank/DDBJ databases">
        <authorList>
            <person name="Palmer J.M."/>
        </authorList>
    </citation>
    <scope>NUCLEOTIDE SEQUENCE [LARGE SCALE GENOMIC DNA]</scope>
    <source>
        <strain evidence="21 22">MEX-2019</strain>
        <tissue evidence="21">Muscle</tissue>
    </source>
</reference>
<feature type="chain" id="PRO_5043350770" description="TNFR-Cys domain-containing protein" evidence="19">
    <location>
        <begin position="25"/>
        <end position="478"/>
    </location>
</feature>
<accession>A0AAV9S3Z8</accession>
<feature type="disulfide bond" evidence="17">
    <location>
        <begin position="84"/>
        <end position="102"/>
    </location>
</feature>
<comment type="caution">
    <text evidence="17">Lacks conserved residue(s) required for the propagation of feature annotation.</text>
</comment>
<keyword evidence="17" id="KW-1015">Disulfide bond</keyword>
<evidence type="ECO:0000256" key="4">
    <source>
        <dbReference type="ARBA" id="ARBA00004656"/>
    </source>
</evidence>
<dbReference type="PANTHER" id="PTHR45732:SF13">
    <property type="entry name" value="ADP-RIBOSYLATION FACTOR-LIKE PROTEIN 8B"/>
    <property type="match status" value="1"/>
</dbReference>
<evidence type="ECO:0000256" key="5">
    <source>
        <dbReference type="ARBA" id="ARBA00010290"/>
    </source>
</evidence>
<dbReference type="Gene3D" id="2.10.50.10">
    <property type="entry name" value="Tumor Necrosis Factor Receptor, subunit A, domain 2"/>
    <property type="match status" value="2"/>
</dbReference>
<dbReference type="Proteomes" id="UP001311232">
    <property type="component" value="Unassembled WGS sequence"/>
</dbReference>
<dbReference type="NCBIfam" id="TIGR00231">
    <property type="entry name" value="small_GTP"/>
    <property type="match status" value="1"/>
</dbReference>
<evidence type="ECO:0000256" key="19">
    <source>
        <dbReference type="SAM" id="SignalP"/>
    </source>
</evidence>
<dbReference type="PROSITE" id="PS51417">
    <property type="entry name" value="ARF"/>
    <property type="match status" value="1"/>
</dbReference>
<dbReference type="PROSITE" id="PS00652">
    <property type="entry name" value="TNFR_NGFR_1"/>
    <property type="match status" value="2"/>
</dbReference>
<keyword evidence="22" id="KW-1185">Reference proteome</keyword>
<keyword evidence="19" id="KW-0732">Signal</keyword>
<evidence type="ECO:0000256" key="18">
    <source>
        <dbReference type="SAM" id="Phobius"/>
    </source>
</evidence>
<dbReference type="PROSITE" id="PS51419">
    <property type="entry name" value="RAB"/>
    <property type="match status" value="1"/>
</dbReference>
<dbReference type="Gene3D" id="3.40.50.300">
    <property type="entry name" value="P-loop containing nucleotide triphosphate hydrolases"/>
    <property type="match status" value="1"/>
</dbReference>
<keyword evidence="10 15" id="KW-0342">GTP-binding</keyword>
<evidence type="ECO:0000256" key="7">
    <source>
        <dbReference type="ARBA" id="ARBA00022618"/>
    </source>
</evidence>
<dbReference type="GO" id="GO:0046872">
    <property type="term" value="F:metal ion binding"/>
    <property type="evidence" value="ECO:0007669"/>
    <property type="project" value="UniProtKB-KW"/>
</dbReference>
<dbReference type="InterPro" id="IPR006689">
    <property type="entry name" value="Small_GTPase_ARF/SAR"/>
</dbReference>
<evidence type="ECO:0000256" key="2">
    <source>
        <dbReference type="ARBA" id="ARBA00004186"/>
    </source>
</evidence>
<dbReference type="PRINTS" id="PR00328">
    <property type="entry name" value="SAR1GTPBP"/>
</dbReference>
<dbReference type="SMART" id="SM00177">
    <property type="entry name" value="ARF"/>
    <property type="match status" value="1"/>
</dbReference>
<dbReference type="PROSITE" id="PS51422">
    <property type="entry name" value="SAR1"/>
    <property type="match status" value="1"/>
</dbReference>
<dbReference type="SUPFAM" id="SSF52540">
    <property type="entry name" value="P-loop containing nucleoside triphosphate hydrolases"/>
    <property type="match status" value="1"/>
</dbReference>
<feature type="binding site" evidence="15">
    <location>
        <begin position="422"/>
        <end position="425"/>
    </location>
    <ligand>
        <name>GTP</name>
        <dbReference type="ChEBI" id="CHEBI:37565"/>
    </ligand>
</feature>
<keyword evidence="18" id="KW-1133">Transmembrane helix</keyword>
<dbReference type="GO" id="GO:0031902">
    <property type="term" value="C:late endosome membrane"/>
    <property type="evidence" value="ECO:0007669"/>
    <property type="project" value="UniProtKB-SubCell"/>
</dbReference>
<evidence type="ECO:0000256" key="12">
    <source>
        <dbReference type="ARBA" id="ARBA00023212"/>
    </source>
</evidence>
<dbReference type="Pfam" id="PF00025">
    <property type="entry name" value="Arf"/>
    <property type="match status" value="1"/>
</dbReference>
<comment type="similarity">
    <text evidence="5">Belongs to the small GTPase superfamily. Arf family.</text>
</comment>
<dbReference type="AlphaFoldDB" id="A0AAV9S3Z8"/>
<dbReference type="CDD" id="cd04159">
    <property type="entry name" value="Arl10_like"/>
    <property type="match status" value="1"/>
</dbReference>
<dbReference type="GO" id="GO:0005765">
    <property type="term" value="C:lysosomal membrane"/>
    <property type="evidence" value="ECO:0007669"/>
    <property type="project" value="UniProtKB-SubCell"/>
</dbReference>
<evidence type="ECO:0000259" key="20">
    <source>
        <dbReference type="PROSITE" id="PS50050"/>
    </source>
</evidence>
<organism evidence="21 22">
    <name type="scientific">Crenichthys baileyi</name>
    <name type="common">White River springfish</name>
    <dbReference type="NCBI Taxonomy" id="28760"/>
    <lineage>
        <taxon>Eukaryota</taxon>
        <taxon>Metazoa</taxon>
        <taxon>Chordata</taxon>
        <taxon>Craniata</taxon>
        <taxon>Vertebrata</taxon>
        <taxon>Euteleostomi</taxon>
        <taxon>Actinopterygii</taxon>
        <taxon>Neopterygii</taxon>
        <taxon>Teleostei</taxon>
        <taxon>Neoteleostei</taxon>
        <taxon>Acanthomorphata</taxon>
        <taxon>Ovalentaria</taxon>
        <taxon>Atherinomorphae</taxon>
        <taxon>Cyprinodontiformes</taxon>
        <taxon>Goodeidae</taxon>
        <taxon>Crenichthys</taxon>
    </lineage>
</organism>
<dbReference type="PANTHER" id="PTHR45732">
    <property type="entry name" value="ADP-RIBOSYLATION FACTOR-LIKE PROTEIN 8"/>
    <property type="match status" value="1"/>
</dbReference>
<evidence type="ECO:0000256" key="13">
    <source>
        <dbReference type="ARBA" id="ARBA00023228"/>
    </source>
</evidence>
<evidence type="ECO:0000256" key="14">
    <source>
        <dbReference type="ARBA" id="ARBA00023306"/>
    </source>
</evidence>
<keyword evidence="11 18" id="KW-0472">Membrane</keyword>
<evidence type="ECO:0000256" key="16">
    <source>
        <dbReference type="PIRSR" id="PIRSR606689-2"/>
    </source>
</evidence>
<feature type="disulfide bond" evidence="17">
    <location>
        <begin position="63"/>
        <end position="78"/>
    </location>
</feature>
<feature type="binding site" evidence="16">
    <location>
        <position position="326"/>
    </location>
    <ligand>
        <name>Mg(2+)</name>
        <dbReference type="ChEBI" id="CHEBI:18420"/>
    </ligand>
</feature>
<evidence type="ECO:0000313" key="21">
    <source>
        <dbReference type="EMBL" id="KAK5616020.1"/>
    </source>
</evidence>